<protein>
    <recommendedName>
        <fullName evidence="9">Nuclear condensin complex subunit 3 C-terminal domain-containing protein</fullName>
    </recommendedName>
</protein>
<gene>
    <name evidence="10" type="ORF">WG66_3548</name>
</gene>
<feature type="compositionally biased region" description="Basic and acidic residues" evidence="8">
    <location>
        <begin position="578"/>
        <end position="587"/>
    </location>
</feature>
<dbReference type="PANTHER" id="PTHR14418:SF5">
    <property type="entry name" value="CONDENSIN COMPLEX SUBUNIT 3"/>
    <property type="match status" value="1"/>
</dbReference>
<evidence type="ECO:0000256" key="8">
    <source>
        <dbReference type="SAM" id="MobiDB-lite"/>
    </source>
</evidence>
<comment type="similarity">
    <text evidence="2">Belongs to the CND3 (condensin subunit 3) family.</text>
</comment>
<feature type="domain" description="Nuclear condensin complex subunit 3 C-terminal" evidence="9">
    <location>
        <begin position="597"/>
        <end position="870"/>
    </location>
</feature>
<dbReference type="InterPro" id="IPR011989">
    <property type="entry name" value="ARM-like"/>
</dbReference>
<dbReference type="AlphaFoldDB" id="A0A0W0G5N5"/>
<proteinExistence type="inferred from homology"/>
<evidence type="ECO:0000256" key="2">
    <source>
        <dbReference type="ARBA" id="ARBA00006533"/>
    </source>
</evidence>
<comment type="caution">
    <text evidence="10">The sequence shown here is derived from an EMBL/GenBank/DDBJ whole genome shotgun (WGS) entry which is preliminary data.</text>
</comment>
<evidence type="ECO:0000313" key="11">
    <source>
        <dbReference type="Proteomes" id="UP000054988"/>
    </source>
</evidence>
<keyword evidence="7" id="KW-0131">Cell cycle</keyword>
<feature type="compositionally biased region" description="Acidic residues" evidence="8">
    <location>
        <begin position="1081"/>
        <end position="1099"/>
    </location>
</feature>
<evidence type="ECO:0000256" key="5">
    <source>
        <dbReference type="ARBA" id="ARBA00022776"/>
    </source>
</evidence>
<keyword evidence="3" id="KW-0158">Chromosome</keyword>
<dbReference type="GO" id="GO:0007076">
    <property type="term" value="P:mitotic chromosome condensation"/>
    <property type="evidence" value="ECO:0007669"/>
    <property type="project" value="InterPro"/>
</dbReference>
<comment type="subcellular location">
    <subcellularLocation>
        <location evidence="1">Chromosome</location>
    </subcellularLocation>
</comment>
<dbReference type="PANTHER" id="PTHR14418">
    <property type="entry name" value="CONDENSIN COMPLEX SUBUNIT 3-RELATED"/>
    <property type="match status" value="1"/>
</dbReference>
<dbReference type="Pfam" id="PF12719">
    <property type="entry name" value="Cnd3"/>
    <property type="match status" value="1"/>
</dbReference>
<evidence type="ECO:0000256" key="3">
    <source>
        <dbReference type="ARBA" id="ARBA00022454"/>
    </source>
</evidence>
<dbReference type="Proteomes" id="UP000054988">
    <property type="component" value="Unassembled WGS sequence"/>
</dbReference>
<feature type="compositionally biased region" description="Acidic residues" evidence="8">
    <location>
        <begin position="944"/>
        <end position="953"/>
    </location>
</feature>
<evidence type="ECO:0000256" key="4">
    <source>
        <dbReference type="ARBA" id="ARBA00022618"/>
    </source>
</evidence>
<accession>A0A0W0G5N5</accession>
<feature type="compositionally biased region" description="Polar residues" evidence="8">
    <location>
        <begin position="1063"/>
        <end position="1078"/>
    </location>
</feature>
<feature type="compositionally biased region" description="Acidic residues" evidence="8">
    <location>
        <begin position="991"/>
        <end position="1000"/>
    </location>
</feature>
<feature type="region of interest" description="Disordered" evidence="8">
    <location>
        <begin position="547"/>
        <end position="587"/>
    </location>
</feature>
<keyword evidence="6" id="KW-0226">DNA condensation</keyword>
<dbReference type="GO" id="GO:0051301">
    <property type="term" value="P:cell division"/>
    <property type="evidence" value="ECO:0007669"/>
    <property type="project" value="UniProtKB-KW"/>
</dbReference>
<keyword evidence="4" id="KW-0132">Cell division</keyword>
<sequence>MPGRVRQGPSPLEELPSKVANIFEQVQGPAHNHKKNFVALYKLHEDATQITQPCRTPQGEEAVKPIGEKTFLDTFFVQLGKVLSLKKGTYPADQVVKFISGYVKYLNDKAAENREDDEEEDVLDMDSAISRFTERLVGFLLKGFGAKDKSVRYRVVQICAEIVINLGELDEDLYMKMRRGLLERLNDKEISVRVQAATALCKFARTDDSGEESNEDAESGPPLLDCLVESMTYDDAVDVRRTIVRNIPLTKATLSTTILERTRDTDAVIRKLVYSHVLDKNVGNAVENGVTHPSTFTIAQRELIVRNGIQDRDPGVKAAASNLMVHWMDILGCSLSGDKDEEGAQTQNQTRKEEHLLKFLTKFDLSQEEVATIALQSIFETKPEIFQEMHFPPQYWATLSPEKAFLARVFVDHCIKEKAEVLKETALPEVTALAFRIQDTYNQLVGIEEEEEDVFGTLDDEARARRDDERDACELTLEEMLKLAVNLDYGDEIGRRKMYALMRDMLSREKLSERHVGKCLNVLQKLWPDERDLIRLIVEIVQNLRDPGDEEEPTRNDADPDASFTSVDETPKPAKAKSRADMTPEEQRRADHIDLMCLILLEGLLERVNGALGDNSTLYGVYNEVIVPCIQHADPALREKATKCFGLLALISKPNPSRLQQFINFIVNPEPPEEMKLQYLRILFDNLMLHQLAILKSEEDTNRLIKFFTECLEGFDSMDIRFTICAGLTKLAYGGIMLNNTVIRTLILAFFSPSSVNNHRLLQFVEMFFKEFRKVKKYQAIILEVFIETFGHLTNVKASDDDDDRMVSMLQIGQQFVDWTNPFYVQDGKGDFAIQVQMAIEIVRELSKPEHVQEKDDRRVLFQLFQYLHLPETVDDDKIKELKVMMDTLKARRPPRDSTSKRVFTKFEASVSKMYEAQLHDFNDEDWKNMQEHKEILDFVDSIIPEDEDEEDEQPKKGRKRRSPSIASTTTDGDGPSRRKKQTKKRRVSTSDDDESEWDNQTERSTPPRRESEAPAPTRRMPRRAATRKPALEIQDSWVDFEEADAEATPRSHARPRGRVSEESNTTQPTTISATSRDSIMDNDSEEEEDEVSGLLVED</sequence>
<dbReference type="eggNOG" id="KOG2025">
    <property type="taxonomic scope" value="Eukaryota"/>
</dbReference>
<feature type="compositionally biased region" description="Basic residues" evidence="8">
    <location>
        <begin position="978"/>
        <end position="988"/>
    </location>
</feature>
<name>A0A0W0G5N5_MONRR</name>
<dbReference type="InterPro" id="IPR016024">
    <property type="entry name" value="ARM-type_fold"/>
</dbReference>
<evidence type="ECO:0000313" key="10">
    <source>
        <dbReference type="EMBL" id="KTB43887.1"/>
    </source>
</evidence>
<dbReference type="GO" id="GO:0000793">
    <property type="term" value="C:condensed chromosome"/>
    <property type="evidence" value="ECO:0007669"/>
    <property type="project" value="TreeGrafter"/>
</dbReference>
<dbReference type="SUPFAM" id="SSF48371">
    <property type="entry name" value="ARM repeat"/>
    <property type="match status" value="1"/>
</dbReference>
<evidence type="ECO:0000256" key="1">
    <source>
        <dbReference type="ARBA" id="ARBA00004286"/>
    </source>
</evidence>
<organism evidence="10 11">
    <name type="scientific">Moniliophthora roreri</name>
    <name type="common">Frosty pod rot fungus</name>
    <name type="synonym">Monilia roreri</name>
    <dbReference type="NCBI Taxonomy" id="221103"/>
    <lineage>
        <taxon>Eukaryota</taxon>
        <taxon>Fungi</taxon>
        <taxon>Dikarya</taxon>
        <taxon>Basidiomycota</taxon>
        <taxon>Agaricomycotina</taxon>
        <taxon>Agaricomycetes</taxon>
        <taxon>Agaricomycetidae</taxon>
        <taxon>Agaricales</taxon>
        <taxon>Marasmiineae</taxon>
        <taxon>Marasmiaceae</taxon>
        <taxon>Moniliophthora</taxon>
    </lineage>
</organism>
<evidence type="ECO:0000256" key="6">
    <source>
        <dbReference type="ARBA" id="ARBA00023067"/>
    </source>
</evidence>
<dbReference type="InterPro" id="IPR027165">
    <property type="entry name" value="CND3"/>
</dbReference>
<evidence type="ECO:0000256" key="7">
    <source>
        <dbReference type="ARBA" id="ARBA00023306"/>
    </source>
</evidence>
<keyword evidence="5" id="KW-0498">Mitosis</keyword>
<reference evidence="10 11" key="1">
    <citation type="submission" date="2015-12" db="EMBL/GenBank/DDBJ databases">
        <title>Draft genome sequence of Moniliophthora roreri, the causal agent of frosty pod rot of cacao.</title>
        <authorList>
            <person name="Aime M.C."/>
            <person name="Diaz-Valderrama J.R."/>
            <person name="Kijpornyongpan T."/>
            <person name="Phillips-Mora W."/>
        </authorList>
    </citation>
    <scope>NUCLEOTIDE SEQUENCE [LARGE SCALE GENOMIC DNA]</scope>
    <source>
        <strain evidence="10 11">MCA 2952</strain>
    </source>
</reference>
<evidence type="ECO:0000259" key="9">
    <source>
        <dbReference type="Pfam" id="PF12719"/>
    </source>
</evidence>
<dbReference type="Gene3D" id="1.25.10.10">
    <property type="entry name" value="Leucine-rich Repeat Variant"/>
    <property type="match status" value="1"/>
</dbReference>
<dbReference type="GO" id="GO:0000796">
    <property type="term" value="C:condensin complex"/>
    <property type="evidence" value="ECO:0007669"/>
    <property type="project" value="InterPro"/>
</dbReference>
<dbReference type="EMBL" id="LATX01001054">
    <property type="protein sequence ID" value="KTB43887.1"/>
    <property type="molecule type" value="Genomic_DNA"/>
</dbReference>
<feature type="region of interest" description="Disordered" evidence="8">
    <location>
        <begin position="941"/>
        <end position="1099"/>
    </location>
</feature>
<dbReference type="InterPro" id="IPR025977">
    <property type="entry name" value="Cnd3_C"/>
</dbReference>